<evidence type="ECO:0000313" key="3">
    <source>
        <dbReference type="EMBL" id="GMT33276.1"/>
    </source>
</evidence>
<protein>
    <recommendedName>
        <fullName evidence="2">MADF domain-containing protein</fullName>
    </recommendedName>
</protein>
<comment type="caution">
    <text evidence="3">The sequence shown here is derived from an EMBL/GenBank/DDBJ whole genome shotgun (WGS) entry which is preliminary data.</text>
</comment>
<feature type="region of interest" description="Disordered" evidence="1">
    <location>
        <begin position="103"/>
        <end position="148"/>
    </location>
</feature>
<accession>A0AAV5WQI7</accession>
<feature type="non-terminal residue" evidence="3">
    <location>
        <position position="148"/>
    </location>
</feature>
<organism evidence="3 4">
    <name type="scientific">Pristionchus fissidentatus</name>
    <dbReference type="NCBI Taxonomy" id="1538716"/>
    <lineage>
        <taxon>Eukaryota</taxon>
        <taxon>Metazoa</taxon>
        <taxon>Ecdysozoa</taxon>
        <taxon>Nematoda</taxon>
        <taxon>Chromadorea</taxon>
        <taxon>Rhabditida</taxon>
        <taxon>Rhabditina</taxon>
        <taxon>Diplogasteromorpha</taxon>
        <taxon>Diplogasteroidea</taxon>
        <taxon>Neodiplogasteridae</taxon>
        <taxon>Pristionchus</taxon>
    </lineage>
</organism>
<reference evidence="3" key="1">
    <citation type="submission" date="2023-10" db="EMBL/GenBank/DDBJ databases">
        <title>Genome assembly of Pristionchus species.</title>
        <authorList>
            <person name="Yoshida K."/>
            <person name="Sommer R.J."/>
        </authorList>
    </citation>
    <scope>NUCLEOTIDE SEQUENCE</scope>
    <source>
        <strain evidence="3">RS5133</strain>
    </source>
</reference>
<dbReference type="AlphaFoldDB" id="A0AAV5WQI7"/>
<dbReference type="PROSITE" id="PS51029">
    <property type="entry name" value="MADF"/>
    <property type="match status" value="1"/>
</dbReference>
<dbReference type="Proteomes" id="UP001432322">
    <property type="component" value="Unassembled WGS sequence"/>
</dbReference>
<evidence type="ECO:0000313" key="4">
    <source>
        <dbReference type="Proteomes" id="UP001432322"/>
    </source>
</evidence>
<dbReference type="Pfam" id="PF10545">
    <property type="entry name" value="MADF_DNA_bdg"/>
    <property type="match status" value="1"/>
</dbReference>
<dbReference type="InterPro" id="IPR006578">
    <property type="entry name" value="MADF-dom"/>
</dbReference>
<evidence type="ECO:0000259" key="2">
    <source>
        <dbReference type="PROSITE" id="PS51029"/>
    </source>
</evidence>
<feature type="compositionally biased region" description="Basic residues" evidence="1">
    <location>
        <begin position="103"/>
        <end position="112"/>
    </location>
</feature>
<keyword evidence="4" id="KW-1185">Reference proteome</keyword>
<dbReference type="EMBL" id="BTSY01000006">
    <property type="protein sequence ID" value="GMT33276.1"/>
    <property type="molecule type" value="Genomic_DNA"/>
</dbReference>
<feature type="non-terminal residue" evidence="3">
    <location>
        <position position="1"/>
    </location>
</feature>
<gene>
    <name evidence="3" type="ORF">PFISCL1PPCAC_24573</name>
</gene>
<name>A0AAV5WQI7_9BILA</name>
<proteinExistence type="predicted"/>
<sequence>SRTFYIVKEPPRVYYERFFYAIQARPSLWDPSHESYNDDKVNQKLWKEVADMVGKPKGRLVHLEFLRMRKGYEKFLCGRREIWHYTEIMSFLGTNIVTLKNKEKKVKRRKQPPPHLDVETDFPVEVAHDSTRPTDSSAQPTAAAAATA</sequence>
<evidence type="ECO:0000256" key="1">
    <source>
        <dbReference type="SAM" id="MobiDB-lite"/>
    </source>
</evidence>
<feature type="domain" description="MADF" evidence="2">
    <location>
        <begin position="17"/>
        <end position="97"/>
    </location>
</feature>